<organism evidence="1 2">
    <name type="scientific">Aureispira anguillae</name>
    <dbReference type="NCBI Taxonomy" id="2864201"/>
    <lineage>
        <taxon>Bacteria</taxon>
        <taxon>Pseudomonadati</taxon>
        <taxon>Bacteroidota</taxon>
        <taxon>Saprospiria</taxon>
        <taxon>Saprospirales</taxon>
        <taxon>Saprospiraceae</taxon>
        <taxon>Aureispira</taxon>
    </lineage>
</organism>
<sequence>MWECAIGLAAKKNHPKLAKSTKHYVLNYKFRSFLILFL</sequence>
<dbReference type="KEGG" id="aup:AsAng_0011860"/>
<name>A0A915YCC1_9BACT</name>
<protein>
    <submittedName>
        <fullName evidence="1">Uncharacterized protein</fullName>
    </submittedName>
</protein>
<evidence type="ECO:0000313" key="2">
    <source>
        <dbReference type="Proteomes" id="UP001060919"/>
    </source>
</evidence>
<dbReference type="EMBL" id="AP026867">
    <property type="protein sequence ID" value="BDS10478.1"/>
    <property type="molecule type" value="Genomic_DNA"/>
</dbReference>
<reference evidence="1" key="1">
    <citation type="submission" date="2022-09" db="EMBL/GenBank/DDBJ databases">
        <title>Aureispira anguillicida sp. nov., isolated from Leptocephalus of Japanese eel Anguilla japonica.</title>
        <authorList>
            <person name="Yuasa K."/>
            <person name="Mekata T."/>
            <person name="Ikunari K."/>
        </authorList>
    </citation>
    <scope>NUCLEOTIDE SEQUENCE</scope>
    <source>
        <strain evidence="1">EL160426</strain>
    </source>
</reference>
<keyword evidence="2" id="KW-1185">Reference proteome</keyword>
<dbReference type="AlphaFoldDB" id="A0A915YCC1"/>
<dbReference type="Proteomes" id="UP001060919">
    <property type="component" value="Chromosome"/>
</dbReference>
<accession>A0A915YCC1</accession>
<evidence type="ECO:0000313" key="1">
    <source>
        <dbReference type="EMBL" id="BDS10478.1"/>
    </source>
</evidence>
<proteinExistence type="predicted"/>
<gene>
    <name evidence="1" type="ORF">AsAng_0011860</name>
</gene>